<dbReference type="RefSeq" id="WP_205745277.1">
    <property type="nucleotide sequence ID" value="NZ_BMHA01000006.1"/>
</dbReference>
<organism evidence="2 3">
    <name type="scientific">Egicoccus halophilus</name>
    <dbReference type="NCBI Taxonomy" id="1670830"/>
    <lineage>
        <taxon>Bacteria</taxon>
        <taxon>Bacillati</taxon>
        <taxon>Actinomycetota</taxon>
        <taxon>Nitriliruptoria</taxon>
        <taxon>Egicoccales</taxon>
        <taxon>Egicoccaceae</taxon>
        <taxon>Egicoccus</taxon>
    </lineage>
</organism>
<dbReference type="Proteomes" id="UP000650511">
    <property type="component" value="Unassembled WGS sequence"/>
</dbReference>
<proteinExistence type="predicted"/>
<feature type="compositionally biased region" description="Basic and acidic residues" evidence="1">
    <location>
        <begin position="152"/>
        <end position="163"/>
    </location>
</feature>
<keyword evidence="3" id="KW-1185">Reference proteome</keyword>
<sequence length="177" mass="19453">MRVPVIELVDHPGATRALSHAAAVEEFGEESWGAADGAIRSDIDLDLHLDAVVDGILVRGRVGADLELPCSRCLVDQAVRVDSDVAELFVDPAKREEDDEEDPGYELIDDRTAIDLSVMVRDALLIDLPLRVLCREDCQGLCEECGTDRNQRDCGHRPDEAPDPRWAALADLDLPNE</sequence>
<name>A0A8J3AAH3_9ACTN</name>
<dbReference type="PANTHER" id="PTHR34374">
    <property type="entry name" value="LARGE RIBOSOMAL RNA SUBUNIT ACCUMULATION PROTEIN YCED HOMOLOG 1, CHLOROPLASTIC"/>
    <property type="match status" value="1"/>
</dbReference>
<dbReference type="AlphaFoldDB" id="A0A8J3AAH3"/>
<dbReference type="EMBL" id="BMHA01000006">
    <property type="protein sequence ID" value="GGI06452.1"/>
    <property type="molecule type" value="Genomic_DNA"/>
</dbReference>
<accession>A0A8J3AAH3</accession>
<evidence type="ECO:0000256" key="1">
    <source>
        <dbReference type="SAM" id="MobiDB-lite"/>
    </source>
</evidence>
<evidence type="ECO:0000313" key="2">
    <source>
        <dbReference type="EMBL" id="GGI06452.1"/>
    </source>
</evidence>
<reference evidence="2" key="1">
    <citation type="journal article" date="2014" name="Int. J. Syst. Evol. Microbiol.">
        <title>Complete genome sequence of Corynebacterium casei LMG S-19264T (=DSM 44701T), isolated from a smear-ripened cheese.</title>
        <authorList>
            <consortium name="US DOE Joint Genome Institute (JGI-PGF)"/>
            <person name="Walter F."/>
            <person name="Albersmeier A."/>
            <person name="Kalinowski J."/>
            <person name="Ruckert C."/>
        </authorList>
    </citation>
    <scope>NUCLEOTIDE SEQUENCE</scope>
    <source>
        <strain evidence="2">CGMCC 1.14988</strain>
    </source>
</reference>
<feature type="region of interest" description="Disordered" evidence="1">
    <location>
        <begin position="152"/>
        <end position="177"/>
    </location>
</feature>
<reference evidence="2" key="2">
    <citation type="submission" date="2020-09" db="EMBL/GenBank/DDBJ databases">
        <authorList>
            <person name="Sun Q."/>
            <person name="Zhou Y."/>
        </authorList>
    </citation>
    <scope>NUCLEOTIDE SEQUENCE</scope>
    <source>
        <strain evidence="2">CGMCC 1.14988</strain>
    </source>
</reference>
<evidence type="ECO:0000313" key="3">
    <source>
        <dbReference type="Proteomes" id="UP000650511"/>
    </source>
</evidence>
<comment type="caution">
    <text evidence="2">The sequence shown here is derived from an EMBL/GenBank/DDBJ whole genome shotgun (WGS) entry which is preliminary data.</text>
</comment>
<dbReference type="InterPro" id="IPR003772">
    <property type="entry name" value="YceD"/>
</dbReference>
<dbReference type="PANTHER" id="PTHR34374:SF1">
    <property type="entry name" value="LARGE RIBOSOMAL RNA SUBUNIT ACCUMULATION PROTEIN YCED HOMOLOG 1, CHLOROPLASTIC"/>
    <property type="match status" value="1"/>
</dbReference>
<dbReference type="Pfam" id="PF02620">
    <property type="entry name" value="YceD"/>
    <property type="match status" value="1"/>
</dbReference>
<protein>
    <submittedName>
        <fullName evidence="2">Metal-binding protein</fullName>
    </submittedName>
</protein>
<gene>
    <name evidence="2" type="ORF">GCM10011354_19160</name>
</gene>